<evidence type="ECO:0000313" key="1">
    <source>
        <dbReference type="EMBL" id="KAK7110907.1"/>
    </source>
</evidence>
<evidence type="ECO:0000313" key="2">
    <source>
        <dbReference type="Proteomes" id="UP001374579"/>
    </source>
</evidence>
<dbReference type="AlphaFoldDB" id="A0AAN9BSN0"/>
<dbReference type="Gene3D" id="2.60.120.10">
    <property type="entry name" value="Jelly Rolls"/>
    <property type="match status" value="1"/>
</dbReference>
<accession>A0AAN9BSN0</accession>
<dbReference type="EMBL" id="JBAMIC010000003">
    <property type="protein sequence ID" value="KAK7110907.1"/>
    <property type="molecule type" value="Genomic_DNA"/>
</dbReference>
<sequence>MSSSDDVAHLRSKLILASTGSFSKASTMTQALEHVIDVISRQTSARSEADVSGTLPWLRRRTELMAQLNKGTVVQLVRNCGYQSAERDDVIIQQGEVGERYG</sequence>
<name>A0AAN9BSN0_9CAEN</name>
<proteinExistence type="predicted"/>
<reference evidence="1 2" key="1">
    <citation type="submission" date="2024-02" db="EMBL/GenBank/DDBJ databases">
        <title>Chromosome-scale genome assembly of the rough periwinkle Littorina saxatilis.</title>
        <authorList>
            <person name="De Jode A."/>
            <person name="Faria R."/>
            <person name="Formenti G."/>
            <person name="Sims Y."/>
            <person name="Smith T.P."/>
            <person name="Tracey A."/>
            <person name="Wood J.M.D."/>
            <person name="Zagrodzka Z.B."/>
            <person name="Johannesson K."/>
            <person name="Butlin R.K."/>
            <person name="Leder E.H."/>
        </authorList>
    </citation>
    <scope>NUCLEOTIDE SEQUENCE [LARGE SCALE GENOMIC DNA]</scope>
    <source>
        <strain evidence="1">Snail1</strain>
        <tissue evidence="1">Muscle</tissue>
    </source>
</reference>
<comment type="caution">
    <text evidence="1">The sequence shown here is derived from an EMBL/GenBank/DDBJ whole genome shotgun (WGS) entry which is preliminary data.</text>
</comment>
<protein>
    <submittedName>
        <fullName evidence="1">Uncharacterized protein</fullName>
    </submittedName>
</protein>
<dbReference type="InterPro" id="IPR014710">
    <property type="entry name" value="RmlC-like_jellyroll"/>
</dbReference>
<dbReference type="Proteomes" id="UP001374579">
    <property type="component" value="Unassembled WGS sequence"/>
</dbReference>
<organism evidence="1 2">
    <name type="scientific">Littorina saxatilis</name>
    <dbReference type="NCBI Taxonomy" id="31220"/>
    <lineage>
        <taxon>Eukaryota</taxon>
        <taxon>Metazoa</taxon>
        <taxon>Spiralia</taxon>
        <taxon>Lophotrochozoa</taxon>
        <taxon>Mollusca</taxon>
        <taxon>Gastropoda</taxon>
        <taxon>Caenogastropoda</taxon>
        <taxon>Littorinimorpha</taxon>
        <taxon>Littorinoidea</taxon>
        <taxon>Littorinidae</taxon>
        <taxon>Littorina</taxon>
    </lineage>
</organism>
<gene>
    <name evidence="1" type="ORF">V1264_014705</name>
</gene>
<keyword evidence="2" id="KW-1185">Reference proteome</keyword>